<feature type="region of interest" description="Disordered" evidence="3">
    <location>
        <begin position="455"/>
        <end position="497"/>
    </location>
</feature>
<dbReference type="GO" id="GO:0030479">
    <property type="term" value="C:actin cortical patch"/>
    <property type="evidence" value="ECO:0007669"/>
    <property type="project" value="TreeGrafter"/>
</dbReference>
<organism evidence="5 6">
    <name type="scientific">Hyphopichia burtonii NRRL Y-1933</name>
    <dbReference type="NCBI Taxonomy" id="984485"/>
    <lineage>
        <taxon>Eukaryota</taxon>
        <taxon>Fungi</taxon>
        <taxon>Dikarya</taxon>
        <taxon>Ascomycota</taxon>
        <taxon>Saccharomycotina</taxon>
        <taxon>Pichiomycetes</taxon>
        <taxon>Debaryomycetaceae</taxon>
        <taxon>Hyphopichia</taxon>
    </lineage>
</organism>
<reference evidence="6" key="1">
    <citation type="submission" date="2016-05" db="EMBL/GenBank/DDBJ databases">
        <title>Comparative genomics of biotechnologically important yeasts.</title>
        <authorList>
            <consortium name="DOE Joint Genome Institute"/>
            <person name="Riley R."/>
            <person name="Haridas S."/>
            <person name="Wolfe K.H."/>
            <person name="Lopes M.R."/>
            <person name="Hittinger C.T."/>
            <person name="Goker M."/>
            <person name="Salamov A."/>
            <person name="Wisecaver J."/>
            <person name="Long T.M."/>
            <person name="Aerts A.L."/>
            <person name="Barry K."/>
            <person name="Choi C."/>
            <person name="Clum A."/>
            <person name="Coughlan A.Y."/>
            <person name="Deshpande S."/>
            <person name="Douglass A.P."/>
            <person name="Hanson S.J."/>
            <person name="Klenk H.-P."/>
            <person name="Labutti K."/>
            <person name="Lapidus A."/>
            <person name="Lindquist E."/>
            <person name="Lipzen A."/>
            <person name="Meier-Kolthoff J.P."/>
            <person name="Ohm R.A."/>
            <person name="Otillar R.P."/>
            <person name="Pangilinan J."/>
            <person name="Peng Y."/>
            <person name="Rokas A."/>
            <person name="Rosa C.A."/>
            <person name="Scheuner C."/>
            <person name="Sibirny A.A."/>
            <person name="Slot J.C."/>
            <person name="Stielow J.B."/>
            <person name="Sun H."/>
            <person name="Kurtzman C.P."/>
            <person name="Blackwell M."/>
            <person name="Grigoriev I.V."/>
            <person name="Jeffries T.W."/>
        </authorList>
    </citation>
    <scope>NUCLEOTIDE SEQUENCE [LARGE SCALE GENOMIC DNA]</scope>
    <source>
        <strain evidence="6">NRRL Y-1933</strain>
    </source>
</reference>
<feature type="compositionally biased region" description="Basic and acidic residues" evidence="3">
    <location>
        <begin position="485"/>
        <end position="497"/>
    </location>
</feature>
<dbReference type="Gene3D" id="1.20.1270.60">
    <property type="entry name" value="Arfaptin homology (AH) domain/BAR domain"/>
    <property type="match status" value="1"/>
</dbReference>
<dbReference type="Gene3D" id="2.30.30.40">
    <property type="entry name" value="SH3 Domains"/>
    <property type="match status" value="1"/>
</dbReference>
<dbReference type="PRINTS" id="PR00452">
    <property type="entry name" value="SH3DOMAIN"/>
</dbReference>
<dbReference type="InterPro" id="IPR046982">
    <property type="entry name" value="BIN3/RVS161-like"/>
</dbReference>
<evidence type="ECO:0000256" key="2">
    <source>
        <dbReference type="PROSITE-ProRule" id="PRU00192"/>
    </source>
</evidence>
<dbReference type="Pfam" id="PF00018">
    <property type="entry name" value="SH3_1"/>
    <property type="match status" value="1"/>
</dbReference>
<evidence type="ECO:0000259" key="4">
    <source>
        <dbReference type="PROSITE" id="PS50002"/>
    </source>
</evidence>
<evidence type="ECO:0000256" key="1">
    <source>
        <dbReference type="ARBA" id="ARBA00022443"/>
    </source>
</evidence>
<dbReference type="GO" id="GO:0043332">
    <property type="term" value="C:mating projection tip"/>
    <property type="evidence" value="ECO:0007669"/>
    <property type="project" value="TreeGrafter"/>
</dbReference>
<dbReference type="PANTHER" id="PTHR47174">
    <property type="entry name" value="BRIDGING INTEGRATOR 3"/>
    <property type="match status" value="1"/>
</dbReference>
<keyword evidence="1 2" id="KW-0728">SH3 domain</keyword>
<dbReference type="EMBL" id="KV454543">
    <property type="protein sequence ID" value="ODV65892.1"/>
    <property type="molecule type" value="Genomic_DNA"/>
</dbReference>
<dbReference type="RefSeq" id="XP_020074959.1">
    <property type="nucleotide sequence ID" value="XM_020222584.1"/>
</dbReference>
<dbReference type="Proteomes" id="UP000095085">
    <property type="component" value="Unassembled WGS sequence"/>
</dbReference>
<dbReference type="GO" id="GO:0006897">
    <property type="term" value="P:endocytosis"/>
    <property type="evidence" value="ECO:0007669"/>
    <property type="project" value="InterPro"/>
</dbReference>
<evidence type="ECO:0000313" key="5">
    <source>
        <dbReference type="EMBL" id="ODV65892.1"/>
    </source>
</evidence>
<dbReference type="AlphaFoldDB" id="A0A1E4RF50"/>
<feature type="domain" description="SH3" evidence="4">
    <location>
        <begin position="597"/>
        <end position="665"/>
    </location>
</feature>
<name>A0A1E4RF50_9ASCO</name>
<evidence type="ECO:0000313" key="6">
    <source>
        <dbReference type="Proteomes" id="UP000095085"/>
    </source>
</evidence>
<gene>
    <name evidence="5" type="ORF">HYPBUDRAFT_162700</name>
</gene>
<dbReference type="STRING" id="984485.A0A1E4RF50"/>
<dbReference type="OrthoDB" id="10255128at2759"/>
<dbReference type="GO" id="GO:0008289">
    <property type="term" value="F:lipid binding"/>
    <property type="evidence" value="ECO:0007669"/>
    <property type="project" value="TreeGrafter"/>
</dbReference>
<dbReference type="GO" id="GO:1990528">
    <property type="term" value="C:Rvs161p-Rvs167p complex"/>
    <property type="evidence" value="ECO:0007669"/>
    <property type="project" value="TreeGrafter"/>
</dbReference>
<sequence>MSVEHMKSNLSGFGSSVKHHADSALKTTGSTLKHTGSTLKSGGASVKKGLEQRIHKNDEDLIEHYRQDIKRTSKALKYLRKQSEQVAKHHWPRVFKANITITSQFLEVIGEDSLQFEGIEEYYHEFDLLQTETEVPIVHPKERQVTISSVHHELTNYLQSLKFLEMKILNEATWHAKSIGLRIEQMNKHLRDMLKLIKKRNEKKSHYDKIHKRINKLMKKSSPLDEKEQKEMSNLDSELKVASKEFTTLDDKLKSILPHAFSFLEEFIENLTQMIVLKQLDIFKEIDSTLRYFSIFHGFTNLKYQDHKDDLILTYDAIVNQWETVMTPTKLQLESFITIVNNKNPDLIDEEINDEKKTLASEKFLSKMNSKWNDRSHKLKPKDEANGVFADYLTADPLDSFLKYENPNYNRSETYHPSRVLLIDEVVVPAPISPKAPPLPPRSNTADTAKALPAIPGRQANDPLPPLPPRKLGSSLPPTPKLSLSRKDSSDSFESIRSDDLDSSILSDDSSNPSTLNSTVLLENSSPDLVNKSIIKVYNSAKNEIKEAPITSTNPVYDHITPNHSDLFEKTSSITYRLNHVNSFFDKLITISNSASVQREVLEAKYDFKGDEPGDMSFKKGEKIEILFDFQLVDTLYSRDNKNWMIGYIPSEESPRVGFVPNNYF</sequence>
<dbReference type="SMART" id="SM00326">
    <property type="entry name" value="SH3"/>
    <property type="match status" value="1"/>
</dbReference>
<accession>A0A1E4RF50</accession>
<dbReference type="PROSITE" id="PS50002">
    <property type="entry name" value="SH3"/>
    <property type="match status" value="1"/>
</dbReference>
<dbReference type="InterPro" id="IPR001452">
    <property type="entry name" value="SH3_domain"/>
</dbReference>
<dbReference type="PANTHER" id="PTHR47174:SF1">
    <property type="entry name" value="REDUCED VIABILITY UPON STARVATION PROTEIN 167"/>
    <property type="match status" value="1"/>
</dbReference>
<dbReference type="InterPro" id="IPR027267">
    <property type="entry name" value="AH/BAR_dom_sf"/>
</dbReference>
<dbReference type="GeneID" id="30997133"/>
<evidence type="ECO:0000256" key="3">
    <source>
        <dbReference type="SAM" id="MobiDB-lite"/>
    </source>
</evidence>
<feature type="compositionally biased region" description="Polar residues" evidence="3">
    <location>
        <begin position="28"/>
        <end position="40"/>
    </location>
</feature>
<dbReference type="SUPFAM" id="SSF103657">
    <property type="entry name" value="BAR/IMD domain-like"/>
    <property type="match status" value="1"/>
</dbReference>
<dbReference type="InterPro" id="IPR036028">
    <property type="entry name" value="SH3-like_dom_sf"/>
</dbReference>
<keyword evidence="6" id="KW-1185">Reference proteome</keyword>
<dbReference type="SUPFAM" id="SSF50044">
    <property type="entry name" value="SH3-domain"/>
    <property type="match status" value="1"/>
</dbReference>
<feature type="region of interest" description="Disordered" evidence="3">
    <location>
        <begin position="28"/>
        <end position="49"/>
    </location>
</feature>
<proteinExistence type="predicted"/>
<dbReference type="GO" id="GO:0031097">
    <property type="term" value="C:medial cortex"/>
    <property type="evidence" value="ECO:0007669"/>
    <property type="project" value="TreeGrafter"/>
</dbReference>
<dbReference type="GO" id="GO:0097320">
    <property type="term" value="P:plasma membrane tubulation"/>
    <property type="evidence" value="ECO:0007669"/>
    <property type="project" value="TreeGrafter"/>
</dbReference>
<protein>
    <recommendedName>
        <fullName evidence="4">SH3 domain-containing protein</fullName>
    </recommendedName>
</protein>
<dbReference type="GO" id="GO:0051666">
    <property type="term" value="P:actin cortical patch localization"/>
    <property type="evidence" value="ECO:0007669"/>
    <property type="project" value="InterPro"/>
</dbReference>